<protein>
    <submittedName>
        <fullName evidence="1">Uncharacterized protein</fullName>
    </submittedName>
</protein>
<dbReference type="Proteomes" id="UP000792457">
    <property type="component" value="Unassembled WGS sequence"/>
</dbReference>
<proteinExistence type="predicted"/>
<dbReference type="OrthoDB" id="8187131at2759"/>
<accession>A0A8K0KEJ0</accession>
<evidence type="ECO:0000313" key="1">
    <source>
        <dbReference type="EMBL" id="KAG8230878.1"/>
    </source>
</evidence>
<name>A0A8K0KEJ0_LADFU</name>
<evidence type="ECO:0000313" key="2">
    <source>
        <dbReference type="Proteomes" id="UP000792457"/>
    </source>
</evidence>
<comment type="caution">
    <text evidence="1">The sequence shown here is derived from an EMBL/GenBank/DDBJ whole genome shotgun (WGS) entry which is preliminary data.</text>
</comment>
<reference evidence="1" key="1">
    <citation type="submission" date="2013-04" db="EMBL/GenBank/DDBJ databases">
        <authorList>
            <person name="Qu J."/>
            <person name="Murali S.C."/>
            <person name="Bandaranaike D."/>
            <person name="Bellair M."/>
            <person name="Blankenburg K."/>
            <person name="Chao H."/>
            <person name="Dinh H."/>
            <person name="Doddapaneni H."/>
            <person name="Downs B."/>
            <person name="Dugan-Rocha S."/>
            <person name="Elkadiri S."/>
            <person name="Gnanaolivu R.D."/>
            <person name="Hernandez B."/>
            <person name="Javaid M."/>
            <person name="Jayaseelan J.C."/>
            <person name="Lee S."/>
            <person name="Li M."/>
            <person name="Ming W."/>
            <person name="Munidasa M."/>
            <person name="Muniz J."/>
            <person name="Nguyen L."/>
            <person name="Ongeri F."/>
            <person name="Osuji N."/>
            <person name="Pu L.-L."/>
            <person name="Puazo M."/>
            <person name="Qu C."/>
            <person name="Quiroz J."/>
            <person name="Raj R."/>
            <person name="Weissenberger G."/>
            <person name="Xin Y."/>
            <person name="Zou X."/>
            <person name="Han Y."/>
            <person name="Richards S."/>
            <person name="Worley K."/>
            <person name="Muzny D."/>
            <person name="Gibbs R."/>
        </authorList>
    </citation>
    <scope>NUCLEOTIDE SEQUENCE</scope>
    <source>
        <strain evidence="1">Sampled in the wild</strain>
    </source>
</reference>
<sequence length="229" mass="26120">MVMVVRSSPYSSLSFLHIKAASPGSIKPIRAGWASYHIHHNLHNFGKILPKDVIELEQKAPQYIYYHPSFSGRAQIEAFWLPQYLWWWRSVPSSVAWRLLRLAQSGCLRERMKAVNSLALLENLEDSDCYQIAQACDVRTSVGLARTKGVDLRLFLKPPVYPPPIRKEDLIDRCHEMLVLLNNGEAHECVQYFVSQVLSEVQKQLSNFAAGCLQFLWIVTSKVNSGFCS</sequence>
<organism evidence="1 2">
    <name type="scientific">Ladona fulva</name>
    <name type="common">Scarce chaser dragonfly</name>
    <name type="synonym">Libellula fulva</name>
    <dbReference type="NCBI Taxonomy" id="123851"/>
    <lineage>
        <taxon>Eukaryota</taxon>
        <taxon>Metazoa</taxon>
        <taxon>Ecdysozoa</taxon>
        <taxon>Arthropoda</taxon>
        <taxon>Hexapoda</taxon>
        <taxon>Insecta</taxon>
        <taxon>Pterygota</taxon>
        <taxon>Palaeoptera</taxon>
        <taxon>Odonata</taxon>
        <taxon>Epiprocta</taxon>
        <taxon>Anisoptera</taxon>
        <taxon>Libelluloidea</taxon>
        <taxon>Libellulidae</taxon>
        <taxon>Ladona</taxon>
    </lineage>
</organism>
<gene>
    <name evidence="1" type="ORF">J437_LFUL011519</name>
</gene>
<reference evidence="1" key="2">
    <citation type="submission" date="2017-10" db="EMBL/GenBank/DDBJ databases">
        <title>Ladona fulva Genome sequencing and assembly.</title>
        <authorList>
            <person name="Murali S."/>
            <person name="Richards S."/>
            <person name="Bandaranaike D."/>
            <person name="Bellair M."/>
            <person name="Blankenburg K."/>
            <person name="Chao H."/>
            <person name="Dinh H."/>
            <person name="Doddapaneni H."/>
            <person name="Dugan-Rocha S."/>
            <person name="Elkadiri S."/>
            <person name="Gnanaolivu R."/>
            <person name="Hernandez B."/>
            <person name="Skinner E."/>
            <person name="Javaid M."/>
            <person name="Lee S."/>
            <person name="Li M."/>
            <person name="Ming W."/>
            <person name="Munidasa M."/>
            <person name="Muniz J."/>
            <person name="Nguyen L."/>
            <person name="Hughes D."/>
            <person name="Osuji N."/>
            <person name="Pu L.-L."/>
            <person name="Puazo M."/>
            <person name="Qu C."/>
            <person name="Quiroz J."/>
            <person name="Raj R."/>
            <person name="Weissenberger G."/>
            <person name="Xin Y."/>
            <person name="Zou X."/>
            <person name="Han Y."/>
            <person name="Worley K."/>
            <person name="Muzny D."/>
            <person name="Gibbs R."/>
        </authorList>
    </citation>
    <scope>NUCLEOTIDE SEQUENCE</scope>
    <source>
        <strain evidence="1">Sampled in the wild</strain>
    </source>
</reference>
<dbReference type="EMBL" id="KZ308517">
    <property type="protein sequence ID" value="KAG8230878.1"/>
    <property type="molecule type" value="Genomic_DNA"/>
</dbReference>
<keyword evidence="2" id="KW-1185">Reference proteome</keyword>
<dbReference type="AlphaFoldDB" id="A0A8K0KEJ0"/>